<evidence type="ECO:0000259" key="1">
    <source>
        <dbReference type="Pfam" id="PF07603"/>
    </source>
</evidence>
<dbReference type="RefSeq" id="WP_135759063.1">
    <property type="nucleotide sequence ID" value="NZ_RQHW01000010.1"/>
</dbReference>
<dbReference type="PANTHER" id="PTHR35812:SF1">
    <property type="entry name" value="LIPOPROTEIN"/>
    <property type="match status" value="1"/>
</dbReference>
<reference evidence="2" key="1">
    <citation type="journal article" date="2019" name="PLoS Negl. Trop. Dis.">
        <title>Revisiting the worldwide diversity of Leptospira species in the environment.</title>
        <authorList>
            <person name="Vincent A.T."/>
            <person name="Schiettekatte O."/>
            <person name="Bourhy P."/>
            <person name="Veyrier F.J."/>
            <person name="Picardeau M."/>
        </authorList>
    </citation>
    <scope>NUCLEOTIDE SEQUENCE [LARGE SCALE GENOMIC DNA]</scope>
    <source>
        <strain evidence="2">201300427</strain>
    </source>
</reference>
<dbReference type="Proteomes" id="UP000298058">
    <property type="component" value="Unassembled WGS sequence"/>
</dbReference>
<dbReference type="OrthoDB" id="341917at2"/>
<dbReference type="InterPro" id="IPR011460">
    <property type="entry name" value="Lcl_C"/>
</dbReference>
<dbReference type="PANTHER" id="PTHR35812">
    <property type="entry name" value="LIPOPROTEIN"/>
    <property type="match status" value="1"/>
</dbReference>
<evidence type="ECO:0000313" key="3">
    <source>
        <dbReference type="Proteomes" id="UP000298058"/>
    </source>
</evidence>
<sequence>MLPRIVFILLFSLLYSFCNPPVLNHSEDGRSKSFLPTQFVKCVMSGYCLSGPGPNYAESVYTLYRLANVDSMIPSNSGEITSCSSSPSLPSGLILGSDCSISGAPVSLQTNTSYSINASVSGKPGSTVIQIQVVSLGGNALGLIRTNQSLCYNLTTSISCGDATFPRQDGDFRYYLARGYEDKGDGTILDTTTGLLWGKCTLGSSGVGCATGNVLYTYTNAVSSCQAIGMRLPSVYELYTIMDQGVGATPFIDGTFFPGTNTSTPYWTSTDDVATSGNKMTISFQTSSADTSATGANTRYVRCVRGDSISPSFSYVDYGNGTVKDKFTRLIWQTCSYGQSYPGCSPASPVGRTWQQALNECNSLGLAGRSWRLPNKNELLSLTNYGKTGVVFDSSFFPNSSNVYWSSTTNASANGNAFIVNSNTGITNMYSKAGAYSTRCVSGP</sequence>
<feature type="domain" description="Lcl C-terminal" evidence="1">
    <location>
        <begin position="321"/>
        <end position="441"/>
    </location>
</feature>
<accession>A0A4V3JYC9</accession>
<dbReference type="Pfam" id="PF07603">
    <property type="entry name" value="Lcl_C"/>
    <property type="match status" value="2"/>
</dbReference>
<evidence type="ECO:0000313" key="2">
    <source>
        <dbReference type="EMBL" id="TGN20576.1"/>
    </source>
</evidence>
<comment type="caution">
    <text evidence="2">The sequence shown here is derived from an EMBL/GenBank/DDBJ whole genome shotgun (WGS) entry which is preliminary data.</text>
</comment>
<dbReference type="AlphaFoldDB" id="A0A4V3JYC9"/>
<feature type="domain" description="Lcl C-terminal" evidence="1">
    <location>
        <begin position="186"/>
        <end position="305"/>
    </location>
</feature>
<organism evidence="2 3">
    <name type="scientific">Leptospira idonii</name>
    <dbReference type="NCBI Taxonomy" id="1193500"/>
    <lineage>
        <taxon>Bacteria</taxon>
        <taxon>Pseudomonadati</taxon>
        <taxon>Spirochaetota</taxon>
        <taxon>Spirochaetia</taxon>
        <taxon>Leptospirales</taxon>
        <taxon>Leptospiraceae</taxon>
        <taxon>Leptospira</taxon>
    </lineage>
</organism>
<dbReference type="EMBL" id="RQHW01000010">
    <property type="protein sequence ID" value="TGN20576.1"/>
    <property type="molecule type" value="Genomic_DNA"/>
</dbReference>
<name>A0A4V3JYC9_9LEPT</name>
<protein>
    <submittedName>
        <fullName evidence="2">DUF1566 domain-containing protein</fullName>
    </submittedName>
</protein>
<proteinExistence type="predicted"/>
<keyword evidence="3" id="KW-1185">Reference proteome</keyword>
<gene>
    <name evidence="2" type="ORF">EHS15_03005</name>
</gene>